<feature type="compositionally biased region" description="Low complexity" evidence="1">
    <location>
        <begin position="1"/>
        <end position="18"/>
    </location>
</feature>
<keyword evidence="3" id="KW-1185">Reference proteome</keyword>
<sequence length="173" mass="18664">MSRFSPFSRPGAPAAPRAQRNTRTPGKAPRAPQPLAEVLSRTDAFAPLRAGVEQIAAIQRDLNALLPDYLAASVEPGFIKDGTLALFAAHNALAARLRHLEPRLVTELQARGWALTSVRIRVRPQAVKEPPQPKQARMTPAGAAALATLSESLPPSPLQEALAKMAARHLKRR</sequence>
<organism evidence="2 3">
    <name type="scientific">Paraburkholderia eburnea</name>
    <dbReference type="NCBI Taxonomy" id="1189126"/>
    <lineage>
        <taxon>Bacteria</taxon>
        <taxon>Pseudomonadati</taxon>
        <taxon>Pseudomonadota</taxon>
        <taxon>Betaproteobacteria</taxon>
        <taxon>Burkholderiales</taxon>
        <taxon>Burkholderiaceae</taxon>
        <taxon>Paraburkholderia</taxon>
    </lineage>
</organism>
<reference evidence="2 3" key="1">
    <citation type="submission" date="2018-01" db="EMBL/GenBank/DDBJ databases">
        <title>Genomic Encyclopedia of Type Strains, Phase III (KMG-III): the genomes of soil and plant-associated and newly described type strains.</title>
        <authorList>
            <person name="Whitman W."/>
        </authorList>
    </citation>
    <scope>NUCLEOTIDE SEQUENCE [LARGE SCALE GENOMIC DNA]</scope>
    <source>
        <strain evidence="2 3">JCM 18070</strain>
    </source>
</reference>
<dbReference type="EMBL" id="PQGA01000023">
    <property type="protein sequence ID" value="POR46557.1"/>
    <property type="molecule type" value="Genomic_DNA"/>
</dbReference>
<dbReference type="AlphaFoldDB" id="A0A2S4LVU1"/>
<accession>A0A2S4LVU1</accession>
<dbReference type="InterPro" id="IPR007922">
    <property type="entry name" value="DciA-like"/>
</dbReference>
<proteinExistence type="predicted"/>
<name>A0A2S4LVU1_9BURK</name>
<dbReference type="Pfam" id="PF05258">
    <property type="entry name" value="DciA"/>
    <property type="match status" value="1"/>
</dbReference>
<dbReference type="RefSeq" id="WP_103707226.1">
    <property type="nucleotide sequence ID" value="NZ_PQGA01000023.1"/>
</dbReference>
<feature type="region of interest" description="Disordered" evidence="1">
    <location>
        <begin position="1"/>
        <end position="34"/>
    </location>
</feature>
<gene>
    <name evidence="2" type="ORF">B0G62_12324</name>
</gene>
<comment type="caution">
    <text evidence="2">The sequence shown here is derived from an EMBL/GenBank/DDBJ whole genome shotgun (WGS) entry which is preliminary data.</text>
</comment>
<dbReference type="Proteomes" id="UP000237381">
    <property type="component" value="Unassembled WGS sequence"/>
</dbReference>
<evidence type="ECO:0000313" key="2">
    <source>
        <dbReference type="EMBL" id="POR46557.1"/>
    </source>
</evidence>
<dbReference type="OrthoDB" id="9129954at2"/>
<evidence type="ECO:0000256" key="1">
    <source>
        <dbReference type="SAM" id="MobiDB-lite"/>
    </source>
</evidence>
<protein>
    <submittedName>
        <fullName evidence="2">Uncharacterized protein DUF721</fullName>
    </submittedName>
</protein>
<evidence type="ECO:0000313" key="3">
    <source>
        <dbReference type="Proteomes" id="UP000237381"/>
    </source>
</evidence>